<accession>T1G9Y8</accession>
<proteinExistence type="predicted"/>
<organism evidence="1 2">
    <name type="scientific">Megaselia scalaris</name>
    <name type="common">Humpbacked fly</name>
    <name type="synonym">Phora scalaris</name>
    <dbReference type="NCBI Taxonomy" id="36166"/>
    <lineage>
        <taxon>Eukaryota</taxon>
        <taxon>Metazoa</taxon>
        <taxon>Ecdysozoa</taxon>
        <taxon>Arthropoda</taxon>
        <taxon>Hexapoda</taxon>
        <taxon>Insecta</taxon>
        <taxon>Pterygota</taxon>
        <taxon>Neoptera</taxon>
        <taxon>Endopterygota</taxon>
        <taxon>Diptera</taxon>
        <taxon>Brachycera</taxon>
        <taxon>Muscomorpha</taxon>
        <taxon>Platypezoidea</taxon>
        <taxon>Phoridae</taxon>
        <taxon>Megaseliini</taxon>
        <taxon>Megaselia</taxon>
    </lineage>
</organism>
<keyword evidence="2" id="KW-1185">Reference proteome</keyword>
<dbReference type="Proteomes" id="UP000015102">
    <property type="component" value="Unassembled WGS sequence"/>
</dbReference>
<dbReference type="EMBL" id="CAQQ02395006">
    <property type="status" value="NOT_ANNOTATED_CDS"/>
    <property type="molecule type" value="Genomic_DNA"/>
</dbReference>
<dbReference type="EMBL" id="CAQQ02395007">
    <property type="status" value="NOT_ANNOTATED_CDS"/>
    <property type="molecule type" value="Genomic_DNA"/>
</dbReference>
<name>T1G9Y8_MEGSC</name>
<reference evidence="2" key="1">
    <citation type="submission" date="2013-02" db="EMBL/GenBank/DDBJ databases">
        <authorList>
            <person name="Hughes D."/>
        </authorList>
    </citation>
    <scope>NUCLEOTIDE SEQUENCE</scope>
    <source>
        <strain>Durham</strain>
        <strain evidence="2">NC isolate 2 -- Noor lab</strain>
    </source>
</reference>
<evidence type="ECO:0000313" key="1">
    <source>
        <dbReference type="EnsemblMetazoa" id="MESCA000030-PA"/>
    </source>
</evidence>
<evidence type="ECO:0000313" key="2">
    <source>
        <dbReference type="Proteomes" id="UP000015102"/>
    </source>
</evidence>
<sequence length="68" mass="8007">MEEVETQKFRLHPAELFKAAGTNFNSAFHQLLLQIWNAEWMPTEIRESLTCPIHSKTKQERLNFSKCT</sequence>
<protein>
    <submittedName>
        <fullName evidence="1">Uncharacterized protein</fullName>
    </submittedName>
</protein>
<dbReference type="HOGENOM" id="CLU_2796873_0_0_1"/>
<dbReference type="AlphaFoldDB" id="T1G9Y8"/>
<dbReference type="EnsemblMetazoa" id="MESCA000030-RA">
    <property type="protein sequence ID" value="MESCA000030-PA"/>
    <property type="gene ID" value="MESCA000030"/>
</dbReference>
<reference evidence="1" key="2">
    <citation type="submission" date="2015-06" db="UniProtKB">
        <authorList>
            <consortium name="EnsemblMetazoa"/>
        </authorList>
    </citation>
    <scope>IDENTIFICATION</scope>
</reference>